<protein>
    <submittedName>
        <fullName evidence="3">Translation initiation factor IF-2</fullName>
    </submittedName>
</protein>
<gene>
    <name evidence="3" type="ORF">EJA12_00360</name>
</gene>
<dbReference type="Pfam" id="PF04760">
    <property type="entry name" value="IF2_N"/>
    <property type="match status" value="1"/>
</dbReference>
<name>A0ABX9ZGM1_9BACL</name>
<dbReference type="Proteomes" id="UP000272481">
    <property type="component" value="Unassembled WGS sequence"/>
</dbReference>
<keyword evidence="4" id="KW-1185">Reference proteome</keyword>
<evidence type="ECO:0000313" key="3">
    <source>
        <dbReference type="EMBL" id="RSK36814.1"/>
    </source>
</evidence>
<dbReference type="Gene3D" id="1.10.10.2480">
    <property type="match status" value="1"/>
</dbReference>
<feature type="region of interest" description="Disordered" evidence="1">
    <location>
        <begin position="39"/>
        <end position="88"/>
    </location>
</feature>
<dbReference type="EMBL" id="RWGW01000002">
    <property type="protein sequence ID" value="RSK36814.1"/>
    <property type="molecule type" value="Genomic_DNA"/>
</dbReference>
<feature type="domain" description="Translation initiation factor IF-2 N-terminal" evidence="2">
    <location>
        <begin position="1"/>
        <end position="51"/>
    </location>
</feature>
<keyword evidence="3" id="KW-0648">Protein biosynthesis</keyword>
<comment type="caution">
    <text evidence="3">The sequence shown here is derived from an EMBL/GenBank/DDBJ whole genome shotgun (WGS) entry which is preliminary data.</text>
</comment>
<proteinExistence type="predicted"/>
<organism evidence="3 4">
    <name type="scientific">Bhargavaea beijingensis</name>
    <dbReference type="NCBI Taxonomy" id="426756"/>
    <lineage>
        <taxon>Bacteria</taxon>
        <taxon>Bacillati</taxon>
        <taxon>Bacillota</taxon>
        <taxon>Bacilli</taxon>
        <taxon>Bacillales</taxon>
        <taxon>Caryophanaceae</taxon>
        <taxon>Bhargavaea</taxon>
    </lineage>
</organism>
<reference evidence="3 4" key="1">
    <citation type="submission" date="2018-12" db="EMBL/GenBank/DDBJ databases">
        <title>Comparitive functional genomics of dry heat resistant strains isolated from the viking spacecraft.</title>
        <authorList>
            <person name="Seuylemezian A."/>
            <person name="Vaishampayan P."/>
        </authorList>
    </citation>
    <scope>NUCLEOTIDE SEQUENCE [LARGE SCALE GENOMIC DNA]</scope>
    <source>
        <strain evidence="3 4">M6-11</strain>
    </source>
</reference>
<sequence length="88" mass="9546">MTKMRVHEYAKKVNKSSREVIDELDKMKVDVKNHMSVLDSDTTAKLDRKFGQGGSRPNNQGGNRQGGQGNSNRPASQSGGNRQGGQGS</sequence>
<dbReference type="GO" id="GO:0003743">
    <property type="term" value="F:translation initiation factor activity"/>
    <property type="evidence" value="ECO:0007669"/>
    <property type="project" value="UniProtKB-KW"/>
</dbReference>
<accession>A0ABX9ZGM1</accession>
<evidence type="ECO:0000313" key="4">
    <source>
        <dbReference type="Proteomes" id="UP000272481"/>
    </source>
</evidence>
<keyword evidence="3" id="KW-0396">Initiation factor</keyword>
<evidence type="ECO:0000259" key="2">
    <source>
        <dbReference type="Pfam" id="PF04760"/>
    </source>
</evidence>
<dbReference type="RefSeq" id="WP_185790698.1">
    <property type="nucleotide sequence ID" value="NZ_RWGW01000002.1"/>
</dbReference>
<dbReference type="InterPro" id="IPR006847">
    <property type="entry name" value="IF2_N"/>
</dbReference>
<evidence type="ECO:0000256" key="1">
    <source>
        <dbReference type="SAM" id="MobiDB-lite"/>
    </source>
</evidence>
<feature type="non-terminal residue" evidence="3">
    <location>
        <position position="88"/>
    </location>
</feature>
<feature type="compositionally biased region" description="Low complexity" evidence="1">
    <location>
        <begin position="70"/>
        <end position="80"/>
    </location>
</feature>